<keyword evidence="9 12" id="KW-0066">ATP synthesis</keyword>
<evidence type="ECO:0000256" key="7">
    <source>
        <dbReference type="ARBA" id="ARBA00023065"/>
    </source>
</evidence>
<organism evidence="15 16">
    <name type="scientific">Candidatus Nomurabacteria bacterium RIFCSPLOWO2_01_FULL_39_17</name>
    <dbReference type="NCBI Taxonomy" id="1801770"/>
    <lineage>
        <taxon>Bacteria</taxon>
        <taxon>Candidatus Nomuraibacteriota</taxon>
    </lineage>
</organism>
<evidence type="ECO:0000256" key="8">
    <source>
        <dbReference type="ARBA" id="ARBA00023136"/>
    </source>
</evidence>
<dbReference type="NCBIfam" id="TIGR01144">
    <property type="entry name" value="ATP_synt_b"/>
    <property type="match status" value="1"/>
</dbReference>
<dbReference type="GO" id="GO:0045259">
    <property type="term" value="C:proton-transporting ATP synthase complex"/>
    <property type="evidence" value="ECO:0007669"/>
    <property type="project" value="UniProtKB-KW"/>
</dbReference>
<dbReference type="GO" id="GO:0005886">
    <property type="term" value="C:plasma membrane"/>
    <property type="evidence" value="ECO:0007669"/>
    <property type="project" value="UniProtKB-SubCell"/>
</dbReference>
<dbReference type="Proteomes" id="UP000179352">
    <property type="component" value="Unassembled WGS sequence"/>
</dbReference>
<dbReference type="EMBL" id="MFUU01000005">
    <property type="protein sequence ID" value="OGI86307.1"/>
    <property type="molecule type" value="Genomic_DNA"/>
</dbReference>
<accession>A0A1F6WWM9</accession>
<keyword evidence="2 12" id="KW-0813">Transport</keyword>
<dbReference type="Pfam" id="PF00430">
    <property type="entry name" value="ATP-synt_B"/>
    <property type="match status" value="1"/>
</dbReference>
<dbReference type="CDD" id="cd06503">
    <property type="entry name" value="ATP-synt_Fo_b"/>
    <property type="match status" value="1"/>
</dbReference>
<dbReference type="HAMAP" id="MF_01398">
    <property type="entry name" value="ATP_synth_b_bprime"/>
    <property type="match status" value="1"/>
</dbReference>
<dbReference type="InterPro" id="IPR005864">
    <property type="entry name" value="ATP_synth_F0_bsu_bac"/>
</dbReference>
<keyword evidence="14" id="KW-0175">Coiled coil</keyword>
<evidence type="ECO:0000256" key="4">
    <source>
        <dbReference type="ARBA" id="ARBA00022692"/>
    </source>
</evidence>
<evidence type="ECO:0000313" key="15">
    <source>
        <dbReference type="EMBL" id="OGI86307.1"/>
    </source>
</evidence>
<name>A0A1F6WWM9_9BACT</name>
<feature type="transmembrane region" description="Helical" evidence="12">
    <location>
        <begin position="12"/>
        <end position="34"/>
    </location>
</feature>
<evidence type="ECO:0000256" key="9">
    <source>
        <dbReference type="ARBA" id="ARBA00023310"/>
    </source>
</evidence>
<evidence type="ECO:0000256" key="13">
    <source>
        <dbReference type="RuleBase" id="RU003848"/>
    </source>
</evidence>
<evidence type="ECO:0000256" key="12">
    <source>
        <dbReference type="HAMAP-Rule" id="MF_01398"/>
    </source>
</evidence>
<reference evidence="15 16" key="1">
    <citation type="journal article" date="2016" name="Nat. Commun.">
        <title>Thousands of microbial genomes shed light on interconnected biogeochemical processes in an aquifer system.</title>
        <authorList>
            <person name="Anantharaman K."/>
            <person name="Brown C.T."/>
            <person name="Hug L.A."/>
            <person name="Sharon I."/>
            <person name="Castelle C.J."/>
            <person name="Probst A.J."/>
            <person name="Thomas B.C."/>
            <person name="Singh A."/>
            <person name="Wilkins M.J."/>
            <person name="Karaoz U."/>
            <person name="Brodie E.L."/>
            <person name="Williams K.H."/>
            <person name="Hubbard S.S."/>
            <person name="Banfield J.F."/>
        </authorList>
    </citation>
    <scope>NUCLEOTIDE SEQUENCE [LARGE SCALE GENOMIC DNA]</scope>
</reference>
<evidence type="ECO:0000256" key="1">
    <source>
        <dbReference type="ARBA" id="ARBA00005513"/>
    </source>
</evidence>
<evidence type="ECO:0000256" key="5">
    <source>
        <dbReference type="ARBA" id="ARBA00022781"/>
    </source>
</evidence>
<evidence type="ECO:0000313" key="16">
    <source>
        <dbReference type="Proteomes" id="UP000179352"/>
    </source>
</evidence>
<keyword evidence="12" id="KW-1003">Cell membrane</keyword>
<dbReference type="GO" id="GO:0046961">
    <property type="term" value="F:proton-transporting ATPase activity, rotational mechanism"/>
    <property type="evidence" value="ECO:0007669"/>
    <property type="project" value="TreeGrafter"/>
</dbReference>
<dbReference type="GO" id="GO:0046933">
    <property type="term" value="F:proton-transporting ATP synthase activity, rotational mechanism"/>
    <property type="evidence" value="ECO:0007669"/>
    <property type="project" value="UniProtKB-UniRule"/>
</dbReference>
<evidence type="ECO:0000256" key="3">
    <source>
        <dbReference type="ARBA" id="ARBA00022547"/>
    </source>
</evidence>
<dbReference type="AlphaFoldDB" id="A0A1F6WWM9"/>
<comment type="caution">
    <text evidence="15">The sequence shown here is derived from an EMBL/GenBank/DDBJ whole genome shotgun (WGS) entry which is preliminary data.</text>
</comment>
<feature type="coiled-coil region" evidence="14">
    <location>
        <begin position="52"/>
        <end position="79"/>
    </location>
</feature>
<keyword evidence="7 12" id="KW-0406">Ion transport</keyword>
<keyword evidence="6 12" id="KW-1133">Transmembrane helix</keyword>
<evidence type="ECO:0000256" key="10">
    <source>
        <dbReference type="ARBA" id="ARBA00025198"/>
    </source>
</evidence>
<dbReference type="PANTHER" id="PTHR33445">
    <property type="entry name" value="ATP SYNTHASE SUBUNIT B', CHLOROPLASTIC"/>
    <property type="match status" value="1"/>
</dbReference>
<comment type="function">
    <text evidence="10 12">F(1)F(0) ATP synthase produces ATP from ADP in the presence of a proton or sodium gradient. F-type ATPases consist of two structural domains, F(1) containing the extramembraneous catalytic core and F(0) containing the membrane proton channel, linked together by a central stalk and a peripheral stalk. During catalysis, ATP synthesis in the catalytic domain of F(1) is coupled via a rotary mechanism of the central stalk subunits to proton translocation.</text>
</comment>
<keyword evidence="5 12" id="KW-0375">Hydrogen ion transport</keyword>
<keyword evidence="8 12" id="KW-0472">Membrane</keyword>
<evidence type="ECO:0000256" key="11">
    <source>
        <dbReference type="ARBA" id="ARBA00037847"/>
    </source>
</evidence>
<dbReference type="InterPro" id="IPR050059">
    <property type="entry name" value="ATP_synthase_B_chain"/>
</dbReference>
<comment type="subcellular location">
    <subcellularLocation>
        <location evidence="12">Cell membrane</location>
        <topology evidence="12">Single-pass membrane protein</topology>
    </subcellularLocation>
    <subcellularLocation>
        <location evidence="11">Endomembrane system</location>
        <topology evidence="11">Single-pass membrane protein</topology>
    </subcellularLocation>
</comment>
<sequence length="163" mass="18612">MESIISTFHIDWKIIVAQMVNFAVVFIVLYIYALKPLSKLMKERAEKIKRGIDDAKTNADVLNKSRQEHEDTITKARTEANIVFQKGVKEAENKKNEMLEKTKIEVGLMVEAGKKNLEAEKIKMVTEARNEIVSLAIQATEKLLSARVEKHFDNKAVKELNNL</sequence>
<proteinExistence type="inferred from homology"/>
<keyword evidence="4 12" id="KW-0812">Transmembrane</keyword>
<gene>
    <name evidence="12" type="primary">atpF</name>
    <name evidence="15" type="ORF">A3A01_02340</name>
</gene>
<evidence type="ECO:0000256" key="2">
    <source>
        <dbReference type="ARBA" id="ARBA00022448"/>
    </source>
</evidence>
<comment type="subunit">
    <text evidence="12">F-type ATPases have 2 components, F(1) - the catalytic core - and F(0) - the membrane proton channel. F(1) has five subunits: alpha(3), beta(3), gamma(1), delta(1), epsilon(1). F(0) has three main subunits: a(1), b(2) and c(10-14). The alpha and beta chains form an alternating ring which encloses part of the gamma chain. F(1) is attached to F(0) by a central stalk formed by the gamma and epsilon chains, while a peripheral stalk is formed by the delta and b chains.</text>
</comment>
<dbReference type="STRING" id="1801770.A3A01_02340"/>
<dbReference type="InterPro" id="IPR002146">
    <property type="entry name" value="ATP_synth_b/b'su_bac/chlpt"/>
</dbReference>
<comment type="function">
    <text evidence="12">Component of the F(0) channel, it forms part of the peripheral stalk, linking F(1) to F(0).</text>
</comment>
<dbReference type="PANTHER" id="PTHR33445:SF2">
    <property type="entry name" value="ATP SYNTHASE SUBUNIT B', CHLOROPLASTIC"/>
    <property type="match status" value="1"/>
</dbReference>
<comment type="similarity">
    <text evidence="1 12 13">Belongs to the ATPase B chain family.</text>
</comment>
<protein>
    <recommendedName>
        <fullName evidence="12">ATP synthase subunit b</fullName>
    </recommendedName>
    <alternativeName>
        <fullName evidence="12">ATP synthase F(0) sector subunit b</fullName>
    </alternativeName>
    <alternativeName>
        <fullName evidence="12">ATPase subunit I</fullName>
    </alternativeName>
    <alternativeName>
        <fullName evidence="12">F-type ATPase subunit b</fullName>
        <shortName evidence="12">F-ATPase subunit b</shortName>
    </alternativeName>
</protein>
<dbReference type="GO" id="GO:0012505">
    <property type="term" value="C:endomembrane system"/>
    <property type="evidence" value="ECO:0007669"/>
    <property type="project" value="UniProtKB-SubCell"/>
</dbReference>
<keyword evidence="3 12" id="KW-0138">CF(0)</keyword>
<evidence type="ECO:0000256" key="14">
    <source>
        <dbReference type="SAM" id="Coils"/>
    </source>
</evidence>
<evidence type="ECO:0000256" key="6">
    <source>
        <dbReference type="ARBA" id="ARBA00022989"/>
    </source>
</evidence>